<gene>
    <name evidence="1" type="ORF">LCGC14_2102610</name>
</gene>
<proteinExistence type="predicted"/>
<comment type="caution">
    <text evidence="1">The sequence shown here is derived from an EMBL/GenBank/DDBJ whole genome shotgun (WGS) entry which is preliminary data.</text>
</comment>
<dbReference type="EMBL" id="LAZR01025833">
    <property type="protein sequence ID" value="KKL70666.1"/>
    <property type="molecule type" value="Genomic_DNA"/>
</dbReference>
<dbReference type="AlphaFoldDB" id="A0A0F9EWM8"/>
<feature type="non-terminal residue" evidence="1">
    <location>
        <position position="1"/>
    </location>
</feature>
<accession>A0A0F9EWM8</accession>
<name>A0A0F9EWM8_9ZZZZ</name>
<evidence type="ECO:0000313" key="1">
    <source>
        <dbReference type="EMBL" id="KKL70666.1"/>
    </source>
</evidence>
<organism evidence="1">
    <name type="scientific">marine sediment metagenome</name>
    <dbReference type="NCBI Taxonomy" id="412755"/>
    <lineage>
        <taxon>unclassified sequences</taxon>
        <taxon>metagenomes</taxon>
        <taxon>ecological metagenomes</taxon>
    </lineage>
</organism>
<reference evidence="1" key="1">
    <citation type="journal article" date="2015" name="Nature">
        <title>Complex archaea that bridge the gap between prokaryotes and eukaryotes.</title>
        <authorList>
            <person name="Spang A."/>
            <person name="Saw J.H."/>
            <person name="Jorgensen S.L."/>
            <person name="Zaremba-Niedzwiedzka K."/>
            <person name="Martijn J."/>
            <person name="Lind A.E."/>
            <person name="van Eijk R."/>
            <person name="Schleper C."/>
            <person name="Guy L."/>
            <person name="Ettema T.J."/>
        </authorList>
    </citation>
    <scope>NUCLEOTIDE SEQUENCE</scope>
</reference>
<sequence length="39" mass="4311">LQGRQLDLILTLHSHRRPVFLRGPSETLRAAFPSVASGL</sequence>
<protein>
    <submittedName>
        <fullName evidence="1">Uncharacterized protein</fullName>
    </submittedName>
</protein>